<evidence type="ECO:0000256" key="1">
    <source>
        <dbReference type="ARBA" id="ARBA00004725"/>
    </source>
</evidence>
<dbReference type="InterPro" id="IPR000836">
    <property type="entry name" value="PRTase_dom"/>
</dbReference>
<accession>A0A3D9ZR06</accession>
<dbReference type="PANTHER" id="PTHR19278:SF9">
    <property type="entry name" value="URIDINE 5'-MONOPHOSPHATE SYNTHASE"/>
    <property type="match status" value="1"/>
</dbReference>
<evidence type="ECO:0000256" key="2">
    <source>
        <dbReference type="ARBA" id="ARBA00022975"/>
    </source>
</evidence>
<evidence type="ECO:0008006" key="5">
    <source>
        <dbReference type="Google" id="ProtNLM"/>
    </source>
</evidence>
<keyword evidence="2" id="KW-0665">Pyrimidine biosynthesis</keyword>
<dbReference type="GO" id="GO:0006222">
    <property type="term" value="P:UMP biosynthetic process"/>
    <property type="evidence" value="ECO:0007669"/>
    <property type="project" value="TreeGrafter"/>
</dbReference>
<dbReference type="InterPro" id="IPR029057">
    <property type="entry name" value="PRTase-like"/>
</dbReference>
<comment type="caution">
    <text evidence="3">The sequence shown here is derived from an EMBL/GenBank/DDBJ whole genome shotgun (WGS) entry which is preliminary data.</text>
</comment>
<keyword evidence="4" id="KW-1185">Reference proteome</keyword>
<organism evidence="3 4">
    <name type="scientific">Asanoa ferruginea</name>
    <dbReference type="NCBI Taxonomy" id="53367"/>
    <lineage>
        <taxon>Bacteria</taxon>
        <taxon>Bacillati</taxon>
        <taxon>Actinomycetota</taxon>
        <taxon>Actinomycetes</taxon>
        <taxon>Micromonosporales</taxon>
        <taxon>Micromonosporaceae</taxon>
        <taxon>Asanoa</taxon>
    </lineage>
</organism>
<dbReference type="PANTHER" id="PTHR19278">
    <property type="entry name" value="OROTATE PHOSPHORIBOSYLTRANSFERASE"/>
    <property type="match status" value="1"/>
</dbReference>
<dbReference type="AlphaFoldDB" id="A0A3D9ZR06"/>
<protein>
    <recommendedName>
        <fullName evidence="5">Phosphoribosyl transferase-like protein</fullName>
    </recommendedName>
</protein>
<name>A0A3D9ZR06_9ACTN</name>
<comment type="pathway">
    <text evidence="1">Pyrimidine metabolism; UMP biosynthesis via de novo pathway.</text>
</comment>
<dbReference type="CDD" id="cd06223">
    <property type="entry name" value="PRTases_typeI"/>
    <property type="match status" value="1"/>
</dbReference>
<dbReference type="GO" id="GO:0004588">
    <property type="term" value="F:orotate phosphoribosyltransferase activity"/>
    <property type="evidence" value="ECO:0007669"/>
    <property type="project" value="TreeGrafter"/>
</dbReference>
<dbReference type="EMBL" id="QUMQ01000001">
    <property type="protein sequence ID" value="REF99074.1"/>
    <property type="molecule type" value="Genomic_DNA"/>
</dbReference>
<dbReference type="Proteomes" id="UP000256913">
    <property type="component" value="Unassembled WGS sequence"/>
</dbReference>
<sequence>MVEDVVTTGGALLASCRLLRANGARVDSVVCAIDREQGGRENLAAEALELYAALTRRDL</sequence>
<reference evidence="3 4" key="1">
    <citation type="submission" date="2018-08" db="EMBL/GenBank/DDBJ databases">
        <title>Sequencing the genomes of 1000 actinobacteria strains.</title>
        <authorList>
            <person name="Klenk H.-P."/>
        </authorList>
    </citation>
    <scope>NUCLEOTIDE SEQUENCE [LARGE SCALE GENOMIC DNA]</scope>
    <source>
        <strain evidence="3 4">DSM 44099</strain>
    </source>
</reference>
<dbReference type="GO" id="GO:0019856">
    <property type="term" value="P:pyrimidine nucleobase biosynthetic process"/>
    <property type="evidence" value="ECO:0007669"/>
    <property type="project" value="TreeGrafter"/>
</dbReference>
<dbReference type="Gene3D" id="3.40.50.2020">
    <property type="match status" value="1"/>
</dbReference>
<dbReference type="SUPFAM" id="SSF53271">
    <property type="entry name" value="PRTase-like"/>
    <property type="match status" value="1"/>
</dbReference>
<gene>
    <name evidence="3" type="ORF">DFJ67_5100</name>
</gene>
<evidence type="ECO:0000313" key="3">
    <source>
        <dbReference type="EMBL" id="REF99074.1"/>
    </source>
</evidence>
<evidence type="ECO:0000313" key="4">
    <source>
        <dbReference type="Proteomes" id="UP000256913"/>
    </source>
</evidence>
<proteinExistence type="predicted"/>